<feature type="compositionally biased region" description="Basic and acidic residues" evidence="1">
    <location>
        <begin position="71"/>
        <end position="81"/>
    </location>
</feature>
<feature type="region of interest" description="Disordered" evidence="1">
    <location>
        <begin position="1"/>
        <end position="295"/>
    </location>
</feature>
<protein>
    <submittedName>
        <fullName evidence="2">3'-to-5' exoribonuclease RNase R</fullName>
    </submittedName>
</protein>
<feature type="compositionally biased region" description="Basic and acidic residues" evidence="1">
    <location>
        <begin position="21"/>
        <end position="34"/>
    </location>
</feature>
<reference evidence="2" key="1">
    <citation type="submission" date="2020-02" db="EMBL/GenBank/DDBJ databases">
        <authorList>
            <person name="Meier V. D."/>
        </authorList>
    </citation>
    <scope>NUCLEOTIDE SEQUENCE</scope>
    <source>
        <strain evidence="2">AVDCRST_MAG32</strain>
    </source>
</reference>
<name>A0A6J4NAB5_9ACTN</name>
<dbReference type="AlphaFoldDB" id="A0A6J4NAB5"/>
<feature type="non-terminal residue" evidence="2">
    <location>
        <position position="482"/>
    </location>
</feature>
<feature type="non-terminal residue" evidence="2">
    <location>
        <position position="1"/>
    </location>
</feature>
<feature type="compositionally biased region" description="Basic residues" evidence="1">
    <location>
        <begin position="427"/>
        <end position="454"/>
    </location>
</feature>
<sequence length="482" mass="52295">AQQSRGDRTHQRRQRLGPRAPRGDRAHPGRDEGLARVPRCRGEGGSGGSRLAAAAGARPDGPRAGHHRPRLRDGPRPGDAHRARRRRLRRPLRDRRRGGVRDARRPRRPGGPPPRRDALRRRLQGPAAPEGAERGRGLPAARPGPARPAVDDPCRRDRRGWRRHPRAGAGAVARQAVVRRGAGRPRRRHGGRGLPAPQGGGRAPPAPGGVAGRRLAPPAGAGARRGRRAVAAGVPRAAPRRGVERPDLPADRHGRRVAHGLRPHRHPPRAAACRPARRPAAPPHRSRPRHRLARGAALPRLHPLARPLEAGPRGDGRRLHAPAAGLRLRRLQRRAPRAGAALRTRLRVRPRHRAAPPSGGPLRARGVRRPLPGHRRAALGGRGDGGAAGHHAGFRPSRPAVRERHPRPLRVDGARRPGRGVLPGSRGRPRRQGRAAWQRHHPGPRRGGHRRLRLRPATGGGRHRRAGLGRPRVALGGVPPRL</sequence>
<accession>A0A6J4NAB5</accession>
<evidence type="ECO:0000256" key="1">
    <source>
        <dbReference type="SAM" id="MobiDB-lite"/>
    </source>
</evidence>
<feature type="compositionally biased region" description="Basic residues" evidence="1">
    <location>
        <begin position="253"/>
        <end position="268"/>
    </location>
</feature>
<gene>
    <name evidence="2" type="ORF">AVDCRST_MAG32-1596</name>
</gene>
<feature type="compositionally biased region" description="Low complexity" evidence="1">
    <location>
        <begin position="212"/>
        <end position="222"/>
    </location>
</feature>
<feature type="compositionally biased region" description="Basic residues" evidence="1">
    <location>
        <begin position="284"/>
        <end position="293"/>
    </location>
</feature>
<feature type="compositionally biased region" description="Basic residues" evidence="1">
    <location>
        <begin position="181"/>
        <end position="191"/>
    </location>
</feature>
<feature type="compositionally biased region" description="Basic residues" evidence="1">
    <location>
        <begin position="365"/>
        <end position="377"/>
    </location>
</feature>
<feature type="compositionally biased region" description="Low complexity" evidence="1">
    <location>
        <begin position="167"/>
        <end position="180"/>
    </location>
</feature>
<dbReference type="EMBL" id="CADCUM010000071">
    <property type="protein sequence ID" value="CAA9380293.1"/>
    <property type="molecule type" value="Genomic_DNA"/>
</dbReference>
<feature type="compositionally biased region" description="Basic and acidic residues" evidence="1">
    <location>
        <begin position="241"/>
        <end position="252"/>
    </location>
</feature>
<feature type="compositionally biased region" description="Basic residues" evidence="1">
    <location>
        <begin position="344"/>
        <end position="354"/>
    </location>
</feature>
<feature type="region of interest" description="Disordered" evidence="1">
    <location>
        <begin position="343"/>
        <end position="482"/>
    </location>
</feature>
<feature type="compositionally biased region" description="Low complexity" evidence="1">
    <location>
        <begin position="137"/>
        <end position="148"/>
    </location>
</feature>
<evidence type="ECO:0000313" key="2">
    <source>
        <dbReference type="EMBL" id="CAA9380293.1"/>
    </source>
</evidence>
<proteinExistence type="predicted"/>
<feature type="compositionally biased region" description="Basic residues" evidence="1">
    <location>
        <begin position="156"/>
        <end position="166"/>
    </location>
</feature>
<feature type="compositionally biased region" description="Low complexity" evidence="1">
    <location>
        <begin position="49"/>
        <end position="59"/>
    </location>
</feature>
<organism evidence="2">
    <name type="scientific">uncultured Nocardioides sp</name>
    <dbReference type="NCBI Taxonomy" id="198441"/>
    <lineage>
        <taxon>Bacteria</taxon>
        <taxon>Bacillati</taxon>
        <taxon>Actinomycetota</taxon>
        <taxon>Actinomycetes</taxon>
        <taxon>Propionibacteriales</taxon>
        <taxon>Nocardioidaceae</taxon>
        <taxon>Nocardioides</taxon>
        <taxon>environmental samples</taxon>
    </lineage>
</organism>
<feature type="compositionally biased region" description="Basic residues" evidence="1">
    <location>
        <begin position="82"/>
        <end position="96"/>
    </location>
</feature>